<gene>
    <name evidence="2" type="ORF">EJK53_1334</name>
</gene>
<proteinExistence type="predicted"/>
<dbReference type="RefSeq" id="WP_049148655.1">
    <property type="nucleotide sequence ID" value="NZ_CP034662.1"/>
</dbReference>
<organism evidence="2 3">
    <name type="scientific">Moraxella catarrhalis</name>
    <name type="common">Branhamella catarrhalis</name>
    <dbReference type="NCBI Taxonomy" id="480"/>
    <lineage>
        <taxon>Bacteria</taxon>
        <taxon>Pseudomonadati</taxon>
        <taxon>Pseudomonadota</taxon>
        <taxon>Gammaproteobacteria</taxon>
        <taxon>Moraxellales</taxon>
        <taxon>Moraxellaceae</taxon>
        <taxon>Moraxella</taxon>
    </lineage>
</organism>
<sequence>MLPTRLIQNRHILTKLGITIWASKYADVTTLPSAHQPPPQKGVPKALAQQIPKIPTQQNPNAQTQLASTPVTHHPKQVIDTPPKTQQTKTSHLTLPPHHEVLEINQSSFAAKSIEYHLKVMIYRNWIMMADVDALDAAGHELWLSLHRSLTRQAKQQQLTLVSRQFDYPLFEDDLTGDSVFLANISLRGFIFGCMRESGQIKYLAPLTALPDYLDLQSIQNLTLISDYHIDQMLLDGTTKKAFWQALHR</sequence>
<protein>
    <submittedName>
        <fullName evidence="2">Uncharacterized protein</fullName>
    </submittedName>
</protein>
<evidence type="ECO:0000313" key="3">
    <source>
        <dbReference type="Proteomes" id="UP000280228"/>
    </source>
</evidence>
<feature type="region of interest" description="Disordered" evidence="1">
    <location>
        <begin position="57"/>
        <end position="91"/>
    </location>
</feature>
<feature type="compositionally biased region" description="Polar residues" evidence="1">
    <location>
        <begin position="57"/>
        <end position="71"/>
    </location>
</feature>
<name>A0A3Q9GIR7_MORCA</name>
<dbReference type="EMBL" id="CP034662">
    <property type="protein sequence ID" value="AZQ94104.1"/>
    <property type="molecule type" value="Genomic_DNA"/>
</dbReference>
<reference evidence="2 3" key="1">
    <citation type="submission" date="2018-12" db="EMBL/GenBank/DDBJ databases">
        <title>Persistence of Moraxella catarrhalis in Chronic Obstructive Pulmonary Disease and Regulation of the Hag/MID Adhesin.</title>
        <authorList>
            <person name="Murphy T."/>
            <person name="Zhao X."/>
            <person name="Vyas G."/>
            <person name="Aluvathingal J."/>
            <person name="Nadendla S."/>
            <person name="Tallon L."/>
            <person name="Tettelin H."/>
        </authorList>
    </citation>
    <scope>NUCLEOTIDE SEQUENCE [LARGE SCALE GENOMIC DNA]</scope>
    <source>
        <strain evidence="2 3">46P58B1</strain>
    </source>
</reference>
<dbReference type="Proteomes" id="UP000280228">
    <property type="component" value="Chromosome"/>
</dbReference>
<accession>A0A3Q9GIR7</accession>
<evidence type="ECO:0000313" key="2">
    <source>
        <dbReference type="EMBL" id="AZQ94104.1"/>
    </source>
</evidence>
<evidence type="ECO:0000256" key="1">
    <source>
        <dbReference type="SAM" id="MobiDB-lite"/>
    </source>
</evidence>
<dbReference type="AlphaFoldDB" id="A0A3Q9GIR7"/>